<evidence type="ECO:0008006" key="4">
    <source>
        <dbReference type="Google" id="ProtNLM"/>
    </source>
</evidence>
<evidence type="ECO:0000313" key="3">
    <source>
        <dbReference type="Proteomes" id="UP000231194"/>
    </source>
</evidence>
<gene>
    <name evidence="2" type="ORF">CVM73_38530</name>
</gene>
<evidence type="ECO:0000313" key="2">
    <source>
        <dbReference type="EMBL" id="PJG50036.1"/>
    </source>
</evidence>
<comment type="caution">
    <text evidence="2">The sequence shown here is derived from an EMBL/GenBank/DDBJ whole genome shotgun (WGS) entry which is preliminary data.</text>
</comment>
<name>A0A2M8QWV1_9BRAD</name>
<reference evidence="2 3" key="1">
    <citation type="submission" date="2017-11" db="EMBL/GenBank/DDBJ databases">
        <title>Bradyrhizobium forestalis sp. nov., an efficient nitrogen-fixing bacterium isolated from nodules of forest legume species in the Amazon.</title>
        <authorList>
            <person name="Costa E.M."/>
            <person name="Guimaraes A."/>
            <person name="Carvalho T.S."/>
            <person name="Rodrigues T.L."/>
            <person name="Ribeiro P.R.A."/>
            <person name="Lebbe L."/>
            <person name="Willems A."/>
            <person name="Moreira F.M.S."/>
        </authorList>
    </citation>
    <scope>NUCLEOTIDE SEQUENCE [LARGE SCALE GENOMIC DNA]</scope>
    <source>
        <strain evidence="2 3">INPA54B</strain>
    </source>
</reference>
<protein>
    <recommendedName>
        <fullName evidence="4">Restriction endonuclease type IV Mrr domain-containing protein</fullName>
    </recommendedName>
</protein>
<accession>A0A2M8QWV1</accession>
<proteinExistence type="predicted"/>
<sequence>MYDFRPWLRLEATGRAGSDDGFDVRGIEPGDATTEEPDDTNDDDDESSAIDNPISERTWLIQCKREKTIGPTKLRKYLDEIGAEERKALYGIIFVASADSSKTSRDVMATWVRENGLSEFQIWSVSDIETMLIQPKNDHILFAFFGISLQVRKRSVASALRSRITMKRKISRILSKRMYAPFLLRDPDASDFPYINKGEELRWMVRVTGWTSAALDSNSRNTAPTLIVMGIGMWQTCSIVRFRNMTILGLSSKSVGCRK</sequence>
<keyword evidence="3" id="KW-1185">Reference proteome</keyword>
<dbReference type="EMBL" id="PGVG01000087">
    <property type="protein sequence ID" value="PJG50036.1"/>
    <property type="molecule type" value="Genomic_DNA"/>
</dbReference>
<dbReference type="AlphaFoldDB" id="A0A2M8QWV1"/>
<feature type="compositionally biased region" description="Acidic residues" evidence="1">
    <location>
        <begin position="33"/>
        <end position="48"/>
    </location>
</feature>
<dbReference type="Proteomes" id="UP000231194">
    <property type="component" value="Unassembled WGS sequence"/>
</dbReference>
<organism evidence="2 3">
    <name type="scientific">Bradyrhizobium forestalis</name>
    <dbReference type="NCBI Taxonomy" id="1419263"/>
    <lineage>
        <taxon>Bacteria</taxon>
        <taxon>Pseudomonadati</taxon>
        <taxon>Pseudomonadota</taxon>
        <taxon>Alphaproteobacteria</taxon>
        <taxon>Hyphomicrobiales</taxon>
        <taxon>Nitrobacteraceae</taxon>
        <taxon>Bradyrhizobium</taxon>
    </lineage>
</organism>
<feature type="region of interest" description="Disordered" evidence="1">
    <location>
        <begin position="17"/>
        <end position="51"/>
    </location>
</feature>
<evidence type="ECO:0000256" key="1">
    <source>
        <dbReference type="SAM" id="MobiDB-lite"/>
    </source>
</evidence>